<evidence type="ECO:0000313" key="12">
    <source>
        <dbReference type="Proteomes" id="UP000000599"/>
    </source>
</evidence>
<dbReference type="EMBL" id="CR382133">
    <property type="protein sequence ID" value="CAG84860.2"/>
    <property type="molecule type" value="Genomic_DNA"/>
</dbReference>
<dbReference type="Gene3D" id="1.20.1250.20">
    <property type="entry name" value="MFS general substrate transporter like domains"/>
    <property type="match status" value="1"/>
</dbReference>
<dbReference type="Pfam" id="PF00083">
    <property type="entry name" value="Sugar_tr"/>
    <property type="match status" value="1"/>
</dbReference>
<feature type="transmembrane region" description="Helical" evidence="9">
    <location>
        <begin position="192"/>
        <end position="214"/>
    </location>
</feature>
<reference evidence="11 12" key="1">
    <citation type="journal article" date="2004" name="Nature">
        <title>Genome evolution in yeasts.</title>
        <authorList>
            <consortium name="Genolevures"/>
            <person name="Dujon B."/>
            <person name="Sherman D."/>
            <person name="Fischer G."/>
            <person name="Durrens P."/>
            <person name="Casaregola S."/>
            <person name="Lafontaine I."/>
            <person name="de Montigny J."/>
            <person name="Marck C."/>
            <person name="Neuveglise C."/>
            <person name="Talla E."/>
            <person name="Goffard N."/>
            <person name="Frangeul L."/>
            <person name="Aigle M."/>
            <person name="Anthouard V."/>
            <person name="Babour A."/>
            <person name="Barbe V."/>
            <person name="Barnay S."/>
            <person name="Blanchin S."/>
            <person name="Beckerich J.M."/>
            <person name="Beyne E."/>
            <person name="Bleykasten C."/>
            <person name="Boisrame A."/>
            <person name="Boyer J."/>
            <person name="Cattolico L."/>
            <person name="Confanioleri F."/>
            <person name="de Daruvar A."/>
            <person name="Despons L."/>
            <person name="Fabre E."/>
            <person name="Fairhead C."/>
            <person name="Ferry-Dumazet H."/>
            <person name="Groppi A."/>
            <person name="Hantraye F."/>
            <person name="Hennequin C."/>
            <person name="Jauniaux N."/>
            <person name="Joyet P."/>
            <person name="Kachouri R."/>
            <person name="Kerrest A."/>
            <person name="Koszul R."/>
            <person name="Lemaire M."/>
            <person name="Lesur I."/>
            <person name="Ma L."/>
            <person name="Muller H."/>
            <person name="Nicaud J.M."/>
            <person name="Nikolski M."/>
            <person name="Oztas S."/>
            <person name="Ozier-Kalogeropoulos O."/>
            <person name="Pellenz S."/>
            <person name="Potier S."/>
            <person name="Richard G.F."/>
            <person name="Straub M.L."/>
            <person name="Suleau A."/>
            <person name="Swennene D."/>
            <person name="Tekaia F."/>
            <person name="Wesolowski-Louvel M."/>
            <person name="Westhof E."/>
            <person name="Wirth B."/>
            <person name="Zeniou-Meyer M."/>
            <person name="Zivanovic I."/>
            <person name="Bolotin-Fukuhara M."/>
            <person name="Thierry A."/>
            <person name="Bouchier C."/>
            <person name="Caudron B."/>
            <person name="Scarpelli C."/>
            <person name="Gaillardin C."/>
            <person name="Weissenbach J."/>
            <person name="Wincker P."/>
            <person name="Souciet J.L."/>
        </authorList>
    </citation>
    <scope>NUCLEOTIDE SEQUENCE [LARGE SCALE GENOMIC DNA]</scope>
    <source>
        <strain evidence="12">ATCC 36239 / CBS 767 / BCRC 21394 / JCM 1990 / NBRC 0083 / IGC 2968</strain>
    </source>
</reference>
<protein>
    <submittedName>
        <fullName evidence="11">DEHA2A12760p</fullName>
    </submittedName>
</protein>
<feature type="transmembrane region" description="Helical" evidence="9">
    <location>
        <begin position="365"/>
        <end position="385"/>
    </location>
</feature>
<comment type="similarity">
    <text evidence="2 7">Belongs to the major facilitator superfamily. Sugar transporter (TC 2.A.1.1) family.</text>
</comment>
<dbReference type="VEuPathDB" id="FungiDB:DEHA2A12760g"/>
<dbReference type="Proteomes" id="UP000000599">
    <property type="component" value="Chromosome A"/>
</dbReference>
<evidence type="ECO:0000256" key="2">
    <source>
        <dbReference type="ARBA" id="ARBA00010992"/>
    </source>
</evidence>
<gene>
    <name evidence="11" type="ordered locus">DEHA2A12760g</name>
</gene>
<dbReference type="GeneID" id="2899380"/>
<feature type="transmembrane region" description="Helical" evidence="9">
    <location>
        <begin position="164"/>
        <end position="186"/>
    </location>
</feature>
<evidence type="ECO:0000313" key="11">
    <source>
        <dbReference type="EMBL" id="CAG84860.2"/>
    </source>
</evidence>
<dbReference type="InterPro" id="IPR020846">
    <property type="entry name" value="MFS_dom"/>
</dbReference>
<dbReference type="InterPro" id="IPR003663">
    <property type="entry name" value="Sugar/inositol_transpt"/>
</dbReference>
<name>Q6BY36_DEBHA</name>
<feature type="transmembrane region" description="Helical" evidence="9">
    <location>
        <begin position="336"/>
        <end position="353"/>
    </location>
</feature>
<dbReference type="OrthoDB" id="4540492at2759"/>
<evidence type="ECO:0000259" key="10">
    <source>
        <dbReference type="PROSITE" id="PS50850"/>
    </source>
</evidence>
<keyword evidence="5 9" id="KW-1133">Transmembrane helix</keyword>
<feature type="compositionally biased region" description="Polar residues" evidence="8">
    <location>
        <begin position="256"/>
        <end position="269"/>
    </location>
</feature>
<dbReference type="GO" id="GO:0016020">
    <property type="term" value="C:membrane"/>
    <property type="evidence" value="ECO:0007669"/>
    <property type="project" value="UniProtKB-SubCell"/>
</dbReference>
<dbReference type="InterPro" id="IPR005828">
    <property type="entry name" value="MFS_sugar_transport-like"/>
</dbReference>
<proteinExistence type="inferred from homology"/>
<evidence type="ECO:0000256" key="4">
    <source>
        <dbReference type="ARBA" id="ARBA00022692"/>
    </source>
</evidence>
<dbReference type="InParanoid" id="Q6BY36"/>
<feature type="transmembrane region" description="Helical" evidence="9">
    <location>
        <begin position="12"/>
        <end position="31"/>
    </location>
</feature>
<dbReference type="PROSITE" id="PS50850">
    <property type="entry name" value="MFS"/>
    <property type="match status" value="1"/>
</dbReference>
<dbReference type="InterPro" id="IPR005829">
    <property type="entry name" value="Sugar_transporter_CS"/>
</dbReference>
<dbReference type="AlphaFoldDB" id="Q6BY36"/>
<feature type="transmembrane region" description="Helical" evidence="9">
    <location>
        <begin position="130"/>
        <end position="152"/>
    </location>
</feature>
<dbReference type="PRINTS" id="PR00171">
    <property type="entry name" value="SUGRTRNSPORT"/>
</dbReference>
<feature type="domain" description="Major facilitator superfamily (MFS) profile" evidence="10">
    <location>
        <begin position="18"/>
        <end position="481"/>
    </location>
</feature>
<keyword evidence="12" id="KW-1185">Reference proteome</keyword>
<evidence type="ECO:0000256" key="9">
    <source>
        <dbReference type="SAM" id="Phobius"/>
    </source>
</evidence>
<dbReference type="InterPro" id="IPR036259">
    <property type="entry name" value="MFS_trans_sf"/>
</dbReference>
<keyword evidence="4 9" id="KW-0812">Transmembrane</keyword>
<feature type="transmembrane region" description="Helical" evidence="9">
    <location>
        <begin position="427"/>
        <end position="446"/>
    </location>
</feature>
<dbReference type="RefSeq" id="XP_456883.2">
    <property type="nucleotide sequence ID" value="XM_456883.1"/>
</dbReference>
<dbReference type="NCBIfam" id="TIGR00879">
    <property type="entry name" value="SP"/>
    <property type="match status" value="1"/>
</dbReference>
<evidence type="ECO:0000256" key="5">
    <source>
        <dbReference type="ARBA" id="ARBA00022989"/>
    </source>
</evidence>
<comment type="subcellular location">
    <subcellularLocation>
        <location evidence="1">Membrane</location>
        <topology evidence="1">Multi-pass membrane protein</topology>
    </subcellularLocation>
</comment>
<feature type="transmembrane region" description="Helical" evidence="9">
    <location>
        <begin position="458"/>
        <end position="477"/>
    </location>
</feature>
<evidence type="ECO:0000256" key="6">
    <source>
        <dbReference type="ARBA" id="ARBA00023136"/>
    </source>
</evidence>
<dbReference type="PANTHER" id="PTHR23503:SF8">
    <property type="entry name" value="FACILITATED GLUCOSE TRANSPORTER PROTEIN 1"/>
    <property type="match status" value="1"/>
</dbReference>
<sequence>MSSTVAQKPQLTGKLITTIAVICLGSLQFGYHMAELNSPESIISCQMSKPGKVPYEESLFGSHNFSKCIPLSPENVGLVTSIFSIGGLIGSFYIGSFADKLGRKKTSLIHCSIYFLGSMLNGLSNSYYMLLVGRFIAGLGAGAALVTTPIFINEIAPSDYRGFLGSMNQVSVNIGILFTQLLALVWCDDNNWRLLLIMGAVIALVNFLLIAVYVDESPMWLLNKGFSGRAATVLHKLRGGDYVQSRNEVHRWRNPGESSSVENDTLLDTSDSDINEETTPSRDSSVSLEAYMKSSEYRNSKIVATGILIFQQFCGINSIIFYGVSVLVAIFPKHAIFINCLISVVNVVVTFGAAPLTDKLGRKPLLLTSVSVMGLSTIIMGIGIISSSSIFSIVGTFSYITFFAVGLGPIPFLLVSEVTQPKAKASAQSWGTTMNWLATFIVGFLFPILKNSWIGGGVYFIFTLMCAVSFVFIKYWIPETKGANSYEEVWGLPIRTD</sequence>
<evidence type="ECO:0000256" key="3">
    <source>
        <dbReference type="ARBA" id="ARBA00022448"/>
    </source>
</evidence>
<accession>Q6BY36</accession>
<feature type="transmembrane region" description="Helical" evidence="9">
    <location>
        <begin position="302"/>
        <end position="330"/>
    </location>
</feature>
<evidence type="ECO:0000256" key="7">
    <source>
        <dbReference type="RuleBase" id="RU003346"/>
    </source>
</evidence>
<feature type="region of interest" description="Disordered" evidence="8">
    <location>
        <begin position="253"/>
        <end position="283"/>
    </location>
</feature>
<organism evidence="11 12">
    <name type="scientific">Debaryomyces hansenii (strain ATCC 36239 / CBS 767 / BCRC 21394 / JCM 1990 / NBRC 0083 / IGC 2968)</name>
    <name type="common">Yeast</name>
    <name type="synonym">Torulaspora hansenii</name>
    <dbReference type="NCBI Taxonomy" id="284592"/>
    <lineage>
        <taxon>Eukaryota</taxon>
        <taxon>Fungi</taxon>
        <taxon>Dikarya</taxon>
        <taxon>Ascomycota</taxon>
        <taxon>Saccharomycotina</taxon>
        <taxon>Pichiomycetes</taxon>
        <taxon>Debaryomycetaceae</taxon>
        <taxon>Debaryomyces</taxon>
    </lineage>
</organism>
<dbReference type="PROSITE" id="PS00217">
    <property type="entry name" value="SUGAR_TRANSPORT_2"/>
    <property type="match status" value="1"/>
</dbReference>
<dbReference type="FunCoup" id="Q6BY36">
    <property type="interactions" value="833"/>
</dbReference>
<keyword evidence="6 9" id="KW-0472">Membrane</keyword>
<feature type="transmembrane region" description="Helical" evidence="9">
    <location>
        <begin position="76"/>
        <end position="95"/>
    </location>
</feature>
<evidence type="ECO:0000256" key="1">
    <source>
        <dbReference type="ARBA" id="ARBA00004141"/>
    </source>
</evidence>
<feature type="transmembrane region" description="Helical" evidence="9">
    <location>
        <begin position="391"/>
        <end position="415"/>
    </location>
</feature>
<dbReference type="OMA" id="WAITASF"/>
<dbReference type="eggNOG" id="KOG0569">
    <property type="taxonomic scope" value="Eukaryota"/>
</dbReference>
<dbReference type="InterPro" id="IPR045263">
    <property type="entry name" value="GLUT"/>
</dbReference>
<keyword evidence="3 7" id="KW-0813">Transport</keyword>
<dbReference type="HOGENOM" id="CLU_001265_30_5_1"/>
<dbReference type="PANTHER" id="PTHR23503">
    <property type="entry name" value="SOLUTE CARRIER FAMILY 2"/>
    <property type="match status" value="1"/>
</dbReference>
<dbReference type="GO" id="GO:0015149">
    <property type="term" value="F:hexose transmembrane transporter activity"/>
    <property type="evidence" value="ECO:0007669"/>
    <property type="project" value="TreeGrafter"/>
</dbReference>
<dbReference type="STRING" id="284592.Q6BY36"/>
<evidence type="ECO:0000256" key="8">
    <source>
        <dbReference type="SAM" id="MobiDB-lite"/>
    </source>
</evidence>
<dbReference type="KEGG" id="dha:DEHA2A12760g"/>
<dbReference type="SUPFAM" id="SSF103473">
    <property type="entry name" value="MFS general substrate transporter"/>
    <property type="match status" value="1"/>
</dbReference>